<accession>A0A6C0IXR9</accession>
<evidence type="ECO:0000256" key="1">
    <source>
        <dbReference type="SAM" id="Phobius"/>
    </source>
</evidence>
<keyword evidence="1" id="KW-1133">Transmembrane helix</keyword>
<keyword evidence="1" id="KW-0812">Transmembrane</keyword>
<keyword evidence="1" id="KW-0472">Membrane</keyword>
<dbReference type="EMBL" id="MN740273">
    <property type="protein sequence ID" value="QHT97226.1"/>
    <property type="molecule type" value="Genomic_DNA"/>
</dbReference>
<evidence type="ECO:0000313" key="2">
    <source>
        <dbReference type="EMBL" id="QHT97226.1"/>
    </source>
</evidence>
<dbReference type="AlphaFoldDB" id="A0A6C0IXR9"/>
<organism evidence="2">
    <name type="scientific">viral metagenome</name>
    <dbReference type="NCBI Taxonomy" id="1070528"/>
    <lineage>
        <taxon>unclassified sequences</taxon>
        <taxon>metagenomes</taxon>
        <taxon>organismal metagenomes</taxon>
    </lineage>
</organism>
<feature type="transmembrane region" description="Helical" evidence="1">
    <location>
        <begin position="193"/>
        <end position="213"/>
    </location>
</feature>
<feature type="transmembrane region" description="Helical" evidence="1">
    <location>
        <begin position="81"/>
        <end position="100"/>
    </location>
</feature>
<sequence length="493" mass="57198">MNILKNIYTKHKLLIIILVLISIYGLTNAKYIKDYTTDYINKNFYRLKNNPIAIPLQSVNNKKGNLITNSVKGLVEFLTKLFKSFIGLFLKPFYFFFNIIKKTLFTIKNTLDKFRIMAKTMRELFQKTVENTANRLDNSYSAMLYLQEKIKLLIKKQSAVFTLFNQFAISLKFVLASFTEGPIPRIAKFLKTYAILMFSFIGFCLACLVGGPFTKLIACPVCALCFDKDTRVQISETQSKLIKDINLLDKIYKGGKVIGLIKVRPPPYMYDYNGVIVSGSHLVFDKNIWKRVDDTDAIKIKYDVNKDIYCLITENNKIVSGNHLFSDYSETNNQTIIRKINSLTINSLNMTENYYQNDKSHIYNWGFTGDTEILINGIRKKIINIRQGDYLKESFVIGLIVLDGSDKILYKYKGLKVCGTQLVYENKKWIRVFESTQSKKLKETQPFIYHVITNNNKLWIDEILFTDFCQTHDKTINDNIDKILLESNNLYKI</sequence>
<proteinExistence type="predicted"/>
<reference evidence="2" key="1">
    <citation type="journal article" date="2020" name="Nature">
        <title>Giant virus diversity and host interactions through global metagenomics.</title>
        <authorList>
            <person name="Schulz F."/>
            <person name="Roux S."/>
            <person name="Paez-Espino D."/>
            <person name="Jungbluth S."/>
            <person name="Walsh D.A."/>
            <person name="Denef V.J."/>
            <person name="McMahon K.D."/>
            <person name="Konstantinidis K.T."/>
            <person name="Eloe-Fadrosh E.A."/>
            <person name="Kyrpides N.C."/>
            <person name="Woyke T."/>
        </authorList>
    </citation>
    <scope>NUCLEOTIDE SEQUENCE</scope>
    <source>
        <strain evidence="2">GVMAG-M-3300025138-11</strain>
    </source>
</reference>
<protein>
    <recommendedName>
        <fullName evidence="3">Hedgehog/Intein (Hint) domain-containing protein</fullName>
    </recommendedName>
</protein>
<name>A0A6C0IXR9_9ZZZZ</name>
<evidence type="ECO:0008006" key="3">
    <source>
        <dbReference type="Google" id="ProtNLM"/>
    </source>
</evidence>